<proteinExistence type="predicted"/>
<gene>
    <name evidence="4" type="primary">LOC121395428</name>
</gene>
<feature type="compositionally biased region" description="Polar residues" evidence="1">
    <location>
        <begin position="316"/>
        <end position="339"/>
    </location>
</feature>
<evidence type="ECO:0000313" key="3">
    <source>
        <dbReference type="Proteomes" id="UP000186698"/>
    </source>
</evidence>
<dbReference type="AlphaFoldDB" id="A0A8J1L5R2"/>
<dbReference type="GeneID" id="121395428"/>
<dbReference type="InterPro" id="IPR006578">
    <property type="entry name" value="MADF-dom"/>
</dbReference>
<dbReference type="Pfam" id="PF10545">
    <property type="entry name" value="MADF_DNA_bdg"/>
    <property type="match status" value="1"/>
</dbReference>
<accession>A0A8J1L5R2</accession>
<feature type="domain" description="MADF" evidence="2">
    <location>
        <begin position="14"/>
        <end position="112"/>
    </location>
</feature>
<feature type="region of interest" description="Disordered" evidence="1">
    <location>
        <begin position="312"/>
        <end position="339"/>
    </location>
</feature>
<sequence length="339" mass="38917">MPAEKFTNPEFLREFIELYRALPCLWKVKSGDYMNKMKREKAYEELANLCKSVCPKADVQFVKTRISNIRTVFKKELNKVQASKKSGASADDLYVPKLWYYDLLLFTVDQEVARDSRSNFSSHFESELTQASQSEDVTAVQAHDITAEQVLEEQGDHTEHMSQASQHTSSTSASSLPNTEGQEERMSQKMPKGRKRKNKVNYEESTQKLINEAAALLHKPSDEFDAFGFATASKLRRMDEEQRLFAESIITEALQRGLRKKLNDTTRCMDNPYESTNNSNWFPPHQFPQHIHRMSTPNSVVTYDQQTAWPSMVSPIPTNNGFNNNVSISEQEQPQYSHL</sequence>
<reference evidence="4" key="1">
    <citation type="submission" date="2025-08" db="UniProtKB">
        <authorList>
            <consortium name="RefSeq"/>
        </authorList>
    </citation>
    <scope>IDENTIFICATION</scope>
    <source>
        <strain evidence="4">J_2021</strain>
        <tissue evidence="4">Erythrocytes</tissue>
    </source>
</reference>
<name>A0A8J1L5R2_XENLA</name>
<evidence type="ECO:0000313" key="4">
    <source>
        <dbReference type="RefSeq" id="XP_041424896.1"/>
    </source>
</evidence>
<feature type="compositionally biased region" description="Low complexity" evidence="1">
    <location>
        <begin position="162"/>
        <end position="175"/>
    </location>
</feature>
<dbReference type="Proteomes" id="UP000186698">
    <property type="component" value="Chromosome 7L"/>
</dbReference>
<feature type="region of interest" description="Disordered" evidence="1">
    <location>
        <begin position="154"/>
        <end position="201"/>
    </location>
</feature>
<dbReference type="RefSeq" id="XP_041424896.1">
    <property type="nucleotide sequence ID" value="XM_041568962.1"/>
</dbReference>
<organism evidence="3 4">
    <name type="scientific">Xenopus laevis</name>
    <name type="common">African clawed frog</name>
    <dbReference type="NCBI Taxonomy" id="8355"/>
    <lineage>
        <taxon>Eukaryota</taxon>
        <taxon>Metazoa</taxon>
        <taxon>Chordata</taxon>
        <taxon>Craniata</taxon>
        <taxon>Vertebrata</taxon>
        <taxon>Euteleostomi</taxon>
        <taxon>Amphibia</taxon>
        <taxon>Batrachia</taxon>
        <taxon>Anura</taxon>
        <taxon>Pipoidea</taxon>
        <taxon>Pipidae</taxon>
        <taxon>Xenopodinae</taxon>
        <taxon>Xenopus</taxon>
        <taxon>Xenopus</taxon>
    </lineage>
</organism>
<dbReference type="PANTHER" id="PTHR21505:SF13">
    <property type="match status" value="1"/>
</dbReference>
<evidence type="ECO:0000256" key="1">
    <source>
        <dbReference type="SAM" id="MobiDB-lite"/>
    </source>
</evidence>
<dbReference type="KEGG" id="xla:121395428"/>
<evidence type="ECO:0000259" key="2">
    <source>
        <dbReference type="PROSITE" id="PS51029"/>
    </source>
</evidence>
<dbReference type="SMART" id="SM00595">
    <property type="entry name" value="MADF"/>
    <property type="match status" value="1"/>
</dbReference>
<dbReference type="PANTHER" id="PTHR21505">
    <property type="entry name" value="MADF DOMAIN-CONTAINING PROTEIN-RELATED"/>
    <property type="match status" value="1"/>
</dbReference>
<dbReference type="OrthoDB" id="9909040at2759"/>
<protein>
    <submittedName>
        <fullName evidence="4">Uncharacterized protein LOC121395428</fullName>
    </submittedName>
</protein>
<dbReference type="PROSITE" id="PS51029">
    <property type="entry name" value="MADF"/>
    <property type="match status" value="1"/>
</dbReference>
<keyword evidence="3" id="KW-1185">Reference proteome</keyword>